<dbReference type="PANTHER" id="PTHR32089">
    <property type="entry name" value="METHYL-ACCEPTING CHEMOTAXIS PROTEIN MCPB"/>
    <property type="match status" value="1"/>
</dbReference>
<reference evidence="11 12" key="1">
    <citation type="submission" date="2023-07" db="EMBL/GenBank/DDBJ databases">
        <title>Description of novel actinomycetes strains, isolated from tidal flat sediment.</title>
        <authorList>
            <person name="Lu C."/>
        </authorList>
    </citation>
    <scope>NUCLEOTIDE SEQUENCE [LARGE SCALE GENOMIC DNA]</scope>
    <source>
        <strain evidence="11 12">SYSU T00b441</strain>
    </source>
</reference>
<sequence length="525" mass="54415">MRKPTMSIRMKLAGSVVLAAVAMVALTGIAVVQGEHRIMAERREATRAVVESALGVVSHYGDLAQAGTLTQDVAKERAAQAVASLRYDGQEYFWINDMTPTMIVHPIKPELDGTDLSTITDANGVPLFMTMVDVVKADGAGFVDYLWPKPGSDTAQPKVSYVAGYQPWGWIVGSGVYVDDVRGAAWADARSIMLAAGALVVLLAVAGFFTARSVVRPVEKVTRALREGDPSARLDTGSGRTELERLAGALNEALDRNAVVAREVGGMSVELLGAAERLARTSEQIGEVAGVSAARTAQAGDAAREVSSGIDSVAAGTQQMGASIGEISRNASEVAAIAEQAVAAAQRTTHSVEALGESSAQIGTVVTAITQIAEQTNLLALNATIEAARAGEAGKGFAVVAGEVKELAQQTAKATGDVVGQVQAIQDAVARATQEISGIAEIVGRISDYQTTVAGAVEEQTATTEAMAHTVADVATSGRSVAETLTEVDDATARTVEQIAAVRAAAEELETTARRLESTATTLTS</sequence>
<dbReference type="InterPro" id="IPR004089">
    <property type="entry name" value="MCPsignal_dom"/>
</dbReference>
<evidence type="ECO:0000313" key="11">
    <source>
        <dbReference type="EMBL" id="MDO8105629.1"/>
    </source>
</evidence>
<comment type="caution">
    <text evidence="11">The sequence shown here is derived from an EMBL/GenBank/DDBJ whole genome shotgun (WGS) entry which is preliminary data.</text>
</comment>
<evidence type="ECO:0000256" key="2">
    <source>
        <dbReference type="ARBA" id="ARBA00022475"/>
    </source>
</evidence>
<dbReference type="PROSITE" id="PS50111">
    <property type="entry name" value="CHEMOTAXIS_TRANSDUC_2"/>
    <property type="match status" value="1"/>
</dbReference>
<dbReference type="SMART" id="SM01049">
    <property type="entry name" value="Cache_2"/>
    <property type="match status" value="1"/>
</dbReference>
<evidence type="ECO:0000256" key="4">
    <source>
        <dbReference type="ARBA" id="ARBA00022989"/>
    </source>
</evidence>
<name>A0ABT9D4L0_9CELL</name>
<accession>A0ABT9D4L0</accession>
<dbReference type="InterPro" id="IPR004090">
    <property type="entry name" value="Chemotax_Me-accpt_rcpt"/>
</dbReference>
<keyword evidence="5" id="KW-0472">Membrane</keyword>
<keyword evidence="3" id="KW-0812">Transmembrane</keyword>
<dbReference type="Proteomes" id="UP001232536">
    <property type="component" value="Unassembled WGS sequence"/>
</dbReference>
<protein>
    <submittedName>
        <fullName evidence="11">Methyl-accepting chemotaxis protein</fullName>
    </submittedName>
</protein>
<dbReference type="EMBL" id="JAUQYP010000001">
    <property type="protein sequence ID" value="MDO8105629.1"/>
    <property type="molecule type" value="Genomic_DNA"/>
</dbReference>
<dbReference type="InterPro" id="IPR033480">
    <property type="entry name" value="sCache_2"/>
</dbReference>
<dbReference type="RefSeq" id="WP_304599339.1">
    <property type="nucleotide sequence ID" value="NZ_JAUQYO010000003.1"/>
</dbReference>
<dbReference type="CDD" id="cd06225">
    <property type="entry name" value="HAMP"/>
    <property type="match status" value="1"/>
</dbReference>
<dbReference type="SUPFAM" id="SSF58104">
    <property type="entry name" value="Methyl-accepting chemotaxis protein (MCP) signaling domain"/>
    <property type="match status" value="1"/>
</dbReference>
<dbReference type="PANTHER" id="PTHR32089:SF112">
    <property type="entry name" value="LYSOZYME-LIKE PROTEIN-RELATED"/>
    <property type="match status" value="1"/>
</dbReference>
<evidence type="ECO:0000259" key="10">
    <source>
        <dbReference type="PROSITE" id="PS50885"/>
    </source>
</evidence>
<dbReference type="Gene3D" id="3.30.450.20">
    <property type="entry name" value="PAS domain"/>
    <property type="match status" value="1"/>
</dbReference>
<dbReference type="Gene3D" id="1.10.287.950">
    <property type="entry name" value="Methyl-accepting chemotaxis protein"/>
    <property type="match status" value="1"/>
</dbReference>
<dbReference type="SMART" id="SM00283">
    <property type="entry name" value="MA"/>
    <property type="match status" value="1"/>
</dbReference>
<dbReference type="Pfam" id="PF17200">
    <property type="entry name" value="sCache_2"/>
    <property type="match status" value="1"/>
</dbReference>
<dbReference type="PRINTS" id="PR00260">
    <property type="entry name" value="CHEMTRNSDUCR"/>
</dbReference>
<organism evidence="11 12">
    <name type="scientific">Actinotalea lenta</name>
    <dbReference type="NCBI Taxonomy" id="3064654"/>
    <lineage>
        <taxon>Bacteria</taxon>
        <taxon>Bacillati</taxon>
        <taxon>Actinomycetota</taxon>
        <taxon>Actinomycetes</taxon>
        <taxon>Micrococcales</taxon>
        <taxon>Cellulomonadaceae</taxon>
        <taxon>Actinotalea</taxon>
    </lineage>
</organism>
<comment type="similarity">
    <text evidence="7">Belongs to the methyl-accepting chemotaxis (MCP) protein family.</text>
</comment>
<gene>
    <name evidence="11" type="ORF">Q6348_00265</name>
</gene>
<keyword evidence="12" id="KW-1185">Reference proteome</keyword>
<evidence type="ECO:0000313" key="12">
    <source>
        <dbReference type="Proteomes" id="UP001232536"/>
    </source>
</evidence>
<evidence type="ECO:0000256" key="1">
    <source>
        <dbReference type="ARBA" id="ARBA00004651"/>
    </source>
</evidence>
<feature type="domain" description="HAMP" evidence="10">
    <location>
        <begin position="212"/>
        <end position="262"/>
    </location>
</feature>
<evidence type="ECO:0000256" key="3">
    <source>
        <dbReference type="ARBA" id="ARBA00022692"/>
    </source>
</evidence>
<keyword evidence="6 8" id="KW-0807">Transducer</keyword>
<dbReference type="Pfam" id="PF00015">
    <property type="entry name" value="MCPsignal"/>
    <property type="match status" value="1"/>
</dbReference>
<comment type="subcellular location">
    <subcellularLocation>
        <location evidence="1">Cell membrane</location>
        <topology evidence="1">Multi-pass membrane protein</topology>
    </subcellularLocation>
</comment>
<proteinExistence type="inferred from homology"/>
<evidence type="ECO:0000259" key="9">
    <source>
        <dbReference type="PROSITE" id="PS50111"/>
    </source>
</evidence>
<evidence type="ECO:0000256" key="5">
    <source>
        <dbReference type="ARBA" id="ARBA00023136"/>
    </source>
</evidence>
<evidence type="ECO:0000256" key="6">
    <source>
        <dbReference type="ARBA" id="ARBA00023224"/>
    </source>
</evidence>
<evidence type="ECO:0000256" key="7">
    <source>
        <dbReference type="ARBA" id="ARBA00029447"/>
    </source>
</evidence>
<keyword evidence="4" id="KW-1133">Transmembrane helix</keyword>
<evidence type="ECO:0000256" key="8">
    <source>
        <dbReference type="PROSITE-ProRule" id="PRU00284"/>
    </source>
</evidence>
<dbReference type="PROSITE" id="PS50885">
    <property type="entry name" value="HAMP"/>
    <property type="match status" value="1"/>
</dbReference>
<feature type="domain" description="Methyl-accepting transducer" evidence="9">
    <location>
        <begin position="274"/>
        <end position="510"/>
    </location>
</feature>
<dbReference type="InterPro" id="IPR003660">
    <property type="entry name" value="HAMP_dom"/>
</dbReference>
<keyword evidence="2" id="KW-1003">Cell membrane</keyword>